<dbReference type="GO" id="GO:0010333">
    <property type="term" value="F:terpene synthase activity"/>
    <property type="evidence" value="ECO:0007669"/>
    <property type="project" value="InterPro"/>
</dbReference>
<evidence type="ECO:0000256" key="2">
    <source>
        <dbReference type="ARBA" id="ARBA00006333"/>
    </source>
</evidence>
<gene>
    <name evidence="7" type="ORF">NP233_g10539</name>
</gene>
<dbReference type="InterPro" id="IPR008949">
    <property type="entry name" value="Isoprenoid_synthase_dom_sf"/>
</dbReference>
<dbReference type="GO" id="GO:0046872">
    <property type="term" value="F:metal ion binding"/>
    <property type="evidence" value="ECO:0007669"/>
    <property type="project" value="UniProtKB-KW"/>
</dbReference>
<evidence type="ECO:0000256" key="6">
    <source>
        <dbReference type="RuleBase" id="RU366034"/>
    </source>
</evidence>
<keyword evidence="5 6" id="KW-0456">Lyase</keyword>
<comment type="caution">
    <text evidence="7">The sequence shown here is derived from an EMBL/GenBank/DDBJ whole genome shotgun (WGS) entry which is preliminary data.</text>
</comment>
<dbReference type="Pfam" id="PF19086">
    <property type="entry name" value="Terpene_syn_C_2"/>
    <property type="match status" value="1"/>
</dbReference>
<dbReference type="PANTHER" id="PTHR35201:SF4">
    <property type="entry name" value="BETA-PINACENE SYNTHASE-RELATED"/>
    <property type="match status" value="1"/>
</dbReference>
<evidence type="ECO:0000256" key="3">
    <source>
        <dbReference type="ARBA" id="ARBA00022723"/>
    </source>
</evidence>
<dbReference type="InterPro" id="IPR034686">
    <property type="entry name" value="Terpene_cyclase-like_2"/>
</dbReference>
<name>A0AAD5YRT5_9AGAR</name>
<accession>A0AAD5YRT5</accession>
<comment type="similarity">
    <text evidence="2 6">Belongs to the terpene synthase family.</text>
</comment>
<dbReference type="Proteomes" id="UP001213000">
    <property type="component" value="Unassembled WGS sequence"/>
</dbReference>
<organism evidence="7 8">
    <name type="scientific">Leucocoprinus birnbaumii</name>
    <dbReference type="NCBI Taxonomy" id="56174"/>
    <lineage>
        <taxon>Eukaryota</taxon>
        <taxon>Fungi</taxon>
        <taxon>Dikarya</taxon>
        <taxon>Basidiomycota</taxon>
        <taxon>Agaricomycotina</taxon>
        <taxon>Agaricomycetes</taxon>
        <taxon>Agaricomycetidae</taxon>
        <taxon>Agaricales</taxon>
        <taxon>Agaricineae</taxon>
        <taxon>Agaricaceae</taxon>
        <taxon>Leucocoprinus</taxon>
    </lineage>
</organism>
<dbReference type="GO" id="GO:0008299">
    <property type="term" value="P:isoprenoid biosynthetic process"/>
    <property type="evidence" value="ECO:0007669"/>
    <property type="project" value="UniProtKB-ARBA"/>
</dbReference>
<dbReference type="Gene3D" id="1.10.600.10">
    <property type="entry name" value="Farnesyl Diphosphate Synthase"/>
    <property type="match status" value="1"/>
</dbReference>
<dbReference type="EC" id="4.2.3.-" evidence="6"/>
<evidence type="ECO:0000256" key="4">
    <source>
        <dbReference type="ARBA" id="ARBA00022842"/>
    </source>
</evidence>
<evidence type="ECO:0000313" key="7">
    <source>
        <dbReference type="EMBL" id="KAJ3560893.1"/>
    </source>
</evidence>
<keyword evidence="4 6" id="KW-0460">Magnesium</keyword>
<protein>
    <recommendedName>
        <fullName evidence="6">Terpene synthase</fullName>
        <ecNumber evidence="6">4.2.3.-</ecNumber>
    </recommendedName>
</protein>
<keyword evidence="8" id="KW-1185">Reference proteome</keyword>
<sequence>MSPRSLRIPRTLAAWPWPRAINANYLEVKAESSAWLENFKPFTPKAQTSFNKCDFNLLASLAYPLASRDEYTDAGDEVHASMIANVTMDAIRNPFKARPKGESIVGEIARQFWARTFGISNKTSIQRFIDTFDAYLQSVVIQAQDRSKSHFRDIEDYFDMRRDNIGAKPSFAILELGLDIPGFVMEHPSIRAMTLSAIDMLIIGNDLCSFKVEHARGDDMHNILTIAKHQFGKDLEYAVQWADAHHRMLRGKFLSALEEVPSWGAEVDEQVSQYLYGLANWVRANDSWSFESQRYFGERGKEIQRHRSVELDCAHSGCVMELSDREENLENTPRPLHHSRKYPNLLGTAIKDLVFNSPAGYLCHAGSLGSRIFYVAVLSGLLLFWGKSA</sequence>
<comment type="cofactor">
    <cofactor evidence="1 6">
        <name>Mg(2+)</name>
        <dbReference type="ChEBI" id="CHEBI:18420"/>
    </cofactor>
</comment>
<evidence type="ECO:0000313" key="8">
    <source>
        <dbReference type="Proteomes" id="UP001213000"/>
    </source>
</evidence>
<reference evidence="7" key="1">
    <citation type="submission" date="2022-07" db="EMBL/GenBank/DDBJ databases">
        <title>Genome Sequence of Leucocoprinus birnbaumii.</title>
        <authorList>
            <person name="Buettner E."/>
        </authorList>
    </citation>
    <scope>NUCLEOTIDE SEQUENCE</scope>
    <source>
        <strain evidence="7">VT141</strain>
    </source>
</reference>
<dbReference type="EMBL" id="JANIEX010001090">
    <property type="protein sequence ID" value="KAJ3560893.1"/>
    <property type="molecule type" value="Genomic_DNA"/>
</dbReference>
<evidence type="ECO:0000256" key="1">
    <source>
        <dbReference type="ARBA" id="ARBA00001946"/>
    </source>
</evidence>
<keyword evidence="3 6" id="KW-0479">Metal-binding</keyword>
<dbReference type="AlphaFoldDB" id="A0AAD5YRT5"/>
<evidence type="ECO:0000256" key="5">
    <source>
        <dbReference type="ARBA" id="ARBA00023239"/>
    </source>
</evidence>
<dbReference type="PANTHER" id="PTHR35201">
    <property type="entry name" value="TERPENE SYNTHASE"/>
    <property type="match status" value="1"/>
</dbReference>
<dbReference type="SUPFAM" id="SSF48576">
    <property type="entry name" value="Terpenoid synthases"/>
    <property type="match status" value="1"/>
</dbReference>
<proteinExistence type="inferred from homology"/>